<evidence type="ECO:0000313" key="18">
    <source>
        <dbReference type="EMBL" id="SJM91786.1"/>
    </source>
</evidence>
<name>A0A1R4H6I2_9GAMM</name>
<keyword evidence="19" id="KW-1185">Reference proteome</keyword>
<reference evidence="19" key="1">
    <citation type="submission" date="2017-02" db="EMBL/GenBank/DDBJ databases">
        <authorList>
            <person name="Daims H."/>
        </authorList>
    </citation>
    <scope>NUCLEOTIDE SEQUENCE [LARGE SCALE GENOMIC DNA]</scope>
</reference>
<dbReference type="RefSeq" id="WP_087143111.1">
    <property type="nucleotide sequence ID" value="NZ_FUKI01000095.1"/>
</dbReference>
<gene>
    <name evidence="18" type="ORF">CRENPOLYSF1_210002</name>
</gene>
<dbReference type="Pfam" id="PF05199">
    <property type="entry name" value="GMC_oxred_C"/>
    <property type="match status" value="1"/>
</dbReference>
<dbReference type="AlphaFoldDB" id="A0A1R4H6I2"/>
<dbReference type="Gene3D" id="3.50.50.60">
    <property type="entry name" value="FAD/NAD(P)-binding domain"/>
    <property type="match status" value="3"/>
</dbReference>
<dbReference type="InterPro" id="IPR052542">
    <property type="entry name" value="Cholesterol_Oxidase"/>
</dbReference>
<evidence type="ECO:0000256" key="12">
    <source>
        <dbReference type="ARBA" id="ARBA00049645"/>
    </source>
</evidence>
<evidence type="ECO:0000259" key="17">
    <source>
        <dbReference type="Pfam" id="PF05199"/>
    </source>
</evidence>
<evidence type="ECO:0000256" key="3">
    <source>
        <dbReference type="ARBA" id="ARBA00022548"/>
    </source>
</evidence>
<dbReference type="Proteomes" id="UP000195667">
    <property type="component" value="Unassembled WGS sequence"/>
</dbReference>
<dbReference type="InterPro" id="IPR036188">
    <property type="entry name" value="FAD/NAD-bd_sf"/>
</dbReference>
<evidence type="ECO:0000256" key="14">
    <source>
        <dbReference type="ARBA" id="ARBA00049744"/>
    </source>
</evidence>
<dbReference type="Pfam" id="PF00732">
    <property type="entry name" value="GMC_oxred_N"/>
    <property type="match status" value="1"/>
</dbReference>
<keyword evidence="4" id="KW-0285">Flavoprotein</keyword>
<keyword evidence="6" id="KW-0560">Oxidoreductase</keyword>
<dbReference type="GO" id="GO:0050660">
    <property type="term" value="F:flavin adenine dinucleotide binding"/>
    <property type="evidence" value="ECO:0007669"/>
    <property type="project" value="InterPro"/>
</dbReference>
<evidence type="ECO:0000256" key="7">
    <source>
        <dbReference type="ARBA" id="ARBA00023098"/>
    </source>
</evidence>
<protein>
    <recommendedName>
        <fullName evidence="14">Cholesterol oxidase</fullName>
        <ecNumber evidence="13">1.1.3.6</ecNumber>
        <ecNumber evidence="11">5.3.3.1</ecNumber>
    </recommendedName>
    <alternativeName>
        <fullName evidence="15">Cholesterol isomerase</fullName>
    </alternativeName>
</protein>
<dbReference type="OrthoDB" id="9787779at2"/>
<keyword evidence="3" id="KW-0153">Cholesterol metabolism</keyword>
<dbReference type="InterPro" id="IPR000172">
    <property type="entry name" value="GMC_OxRdtase_N"/>
</dbReference>
<sequence length="600" mass="66520">MTNGTLDYEAVVIGSGFGGSVNFCRLAQKWGDKVLLLERGKRYPMGSFPRTPQQIANNFWNVEGEDIDRPQHIRKNSNQSLRGMFDVRLFKKMDALFCAGLGGGSLIYANVFLEPPEELFQQGWPATVNKAMLQPYYHVARAVLGARPVPSWEQEPRRKIIRTELFQAFAKHEGRTSTLADINVFFGNQYSYEGGNTPLDIGVQEKNRYGAQQTSCTYCGECDVGCNTHSKNTLDLNYLHAGEKHHGGKIRTECLVDKIVPLNVAGEDDASANGSHGYRIEFKDLNLGQVQSCKTQRVIISAGTFGTNELLLRCRDVFKTLPKLSAQLGRWFSGNGDFLSFVPDGQKPADPNYGPVITQYTDYNLFKDFKRNQGFVFEDASYPSFLAWYIEGVFPAGLLRKTLRLLKAGWQWLKNFCKTGSWAGSLGFLFHELLKGDLSYKSSVLLCMGLDHGDGTLTLNKQNRIDLDWPQDTSMPVYQAILDAGNRYKEFVKAKLFIPLPTWNMPVRHNVTVHALGGCILADNPEQGVVSADPQHRGEAFGYHGLYIADGSILPSAVGANPIATITATAEWIAEGITGIKPDASLGIPAPQPIVQELQS</sequence>
<evidence type="ECO:0000256" key="13">
    <source>
        <dbReference type="ARBA" id="ARBA00049723"/>
    </source>
</evidence>
<evidence type="ECO:0000256" key="2">
    <source>
        <dbReference type="ARBA" id="ARBA00010790"/>
    </source>
</evidence>
<dbReference type="GO" id="GO:0008203">
    <property type="term" value="P:cholesterol metabolic process"/>
    <property type="evidence" value="ECO:0007669"/>
    <property type="project" value="UniProtKB-KW"/>
</dbReference>
<evidence type="ECO:0000256" key="11">
    <source>
        <dbReference type="ARBA" id="ARBA00038856"/>
    </source>
</evidence>
<dbReference type="EC" id="5.3.3.1" evidence="11"/>
<comment type="cofactor">
    <cofactor evidence="1">
        <name>FAD</name>
        <dbReference type="ChEBI" id="CHEBI:57692"/>
    </cofactor>
</comment>
<dbReference type="GO" id="GO:0016995">
    <property type="term" value="F:cholesterol oxidase activity"/>
    <property type="evidence" value="ECO:0007669"/>
    <property type="project" value="UniProtKB-EC"/>
</dbReference>
<dbReference type="SUPFAM" id="SSF51905">
    <property type="entry name" value="FAD/NAD(P)-binding domain"/>
    <property type="match status" value="1"/>
</dbReference>
<accession>A0A1R4H6I2</accession>
<organism evidence="18 19">
    <name type="scientific">Crenothrix polyspora</name>
    <dbReference type="NCBI Taxonomy" id="360316"/>
    <lineage>
        <taxon>Bacteria</taxon>
        <taxon>Pseudomonadati</taxon>
        <taxon>Pseudomonadota</taxon>
        <taxon>Gammaproteobacteria</taxon>
        <taxon>Methylococcales</taxon>
        <taxon>Crenotrichaceae</taxon>
        <taxon>Crenothrix</taxon>
    </lineage>
</organism>
<evidence type="ECO:0000256" key="5">
    <source>
        <dbReference type="ARBA" id="ARBA00022827"/>
    </source>
</evidence>
<dbReference type="PANTHER" id="PTHR47470:SF1">
    <property type="entry name" value="FAD-DEPENDENT OXIDOREDUCTASE 2 FAD BINDING DOMAIN-CONTAINING PROTEIN"/>
    <property type="match status" value="1"/>
</dbReference>
<dbReference type="PANTHER" id="PTHR47470">
    <property type="entry name" value="CHOLESTEROL OXIDASE"/>
    <property type="match status" value="1"/>
</dbReference>
<evidence type="ECO:0000259" key="16">
    <source>
        <dbReference type="Pfam" id="PF00732"/>
    </source>
</evidence>
<keyword evidence="5" id="KW-0274">FAD</keyword>
<evidence type="ECO:0000313" key="19">
    <source>
        <dbReference type="Proteomes" id="UP000195667"/>
    </source>
</evidence>
<keyword evidence="8" id="KW-1207">Sterol metabolism</keyword>
<evidence type="ECO:0000256" key="6">
    <source>
        <dbReference type="ARBA" id="ARBA00023002"/>
    </source>
</evidence>
<feature type="domain" description="Glucose-methanol-choline oxidoreductase N-terminal" evidence="16">
    <location>
        <begin position="99"/>
        <end position="313"/>
    </location>
</feature>
<keyword evidence="10" id="KW-0413">Isomerase</keyword>
<dbReference type="EC" id="1.1.3.6" evidence="13"/>
<evidence type="ECO:0000256" key="8">
    <source>
        <dbReference type="ARBA" id="ARBA00023166"/>
    </source>
</evidence>
<evidence type="ECO:0000256" key="15">
    <source>
        <dbReference type="ARBA" id="ARBA00049778"/>
    </source>
</evidence>
<dbReference type="GO" id="GO:0004769">
    <property type="term" value="F:steroid Delta-isomerase activity"/>
    <property type="evidence" value="ECO:0007669"/>
    <property type="project" value="UniProtKB-EC"/>
</dbReference>
<evidence type="ECO:0000256" key="4">
    <source>
        <dbReference type="ARBA" id="ARBA00022630"/>
    </source>
</evidence>
<evidence type="ECO:0000256" key="10">
    <source>
        <dbReference type="ARBA" id="ARBA00023235"/>
    </source>
</evidence>
<keyword evidence="9" id="KW-0753">Steroid metabolism</keyword>
<proteinExistence type="inferred from homology"/>
<evidence type="ECO:0000256" key="1">
    <source>
        <dbReference type="ARBA" id="ARBA00001974"/>
    </source>
</evidence>
<feature type="domain" description="Glucose-methanol-choline oxidoreductase C-terminal" evidence="17">
    <location>
        <begin position="511"/>
        <end position="570"/>
    </location>
</feature>
<keyword evidence="7" id="KW-0443">Lipid metabolism</keyword>
<comment type="similarity">
    <text evidence="2">Belongs to the GMC oxidoreductase family.</text>
</comment>
<dbReference type="EMBL" id="FUKI01000095">
    <property type="protein sequence ID" value="SJM91786.1"/>
    <property type="molecule type" value="Genomic_DNA"/>
</dbReference>
<dbReference type="InterPro" id="IPR007867">
    <property type="entry name" value="GMC_OxRtase_C"/>
</dbReference>
<evidence type="ECO:0000256" key="9">
    <source>
        <dbReference type="ARBA" id="ARBA00023221"/>
    </source>
</evidence>
<comment type="pathway">
    <text evidence="12">Steroid metabolism; cholesterol degradation.</text>
</comment>